<evidence type="ECO:0000256" key="1">
    <source>
        <dbReference type="ARBA" id="ARBA00004829"/>
    </source>
</evidence>
<proteinExistence type="predicted"/>
<dbReference type="CDD" id="cd00683">
    <property type="entry name" value="Trans_IPPS_HH"/>
    <property type="match status" value="1"/>
</dbReference>
<comment type="caution">
    <text evidence="4">The sequence shown here is derived from an EMBL/GenBank/DDBJ whole genome shotgun (WGS) entry which is preliminary data.</text>
</comment>
<protein>
    <submittedName>
        <fullName evidence="4">Phytoene/squalene synthase family protein</fullName>
    </submittedName>
</protein>
<dbReference type="InterPro" id="IPR044843">
    <property type="entry name" value="Trans_IPPS_bact-type"/>
</dbReference>
<name>A0A8I1MF01_9BACI</name>
<dbReference type="SUPFAM" id="SSF48576">
    <property type="entry name" value="Terpenoid synthases"/>
    <property type="match status" value="1"/>
</dbReference>
<gene>
    <name evidence="4" type="ORF">JF537_06330</name>
</gene>
<dbReference type="PROSITE" id="PS01044">
    <property type="entry name" value="SQUALEN_PHYTOEN_SYN_1"/>
    <property type="match status" value="1"/>
</dbReference>
<dbReference type="SFLD" id="SFLDS00005">
    <property type="entry name" value="Isoprenoid_Synthase_Type_I"/>
    <property type="match status" value="1"/>
</dbReference>
<dbReference type="Pfam" id="PF00494">
    <property type="entry name" value="SQS_PSY"/>
    <property type="match status" value="1"/>
</dbReference>
<dbReference type="InterPro" id="IPR019845">
    <property type="entry name" value="Squalene/phytoene_synthase_CS"/>
</dbReference>
<dbReference type="SFLD" id="SFLDG01018">
    <property type="entry name" value="Squalene/Phytoene_Synthase_Lik"/>
    <property type="match status" value="1"/>
</dbReference>
<evidence type="ECO:0000313" key="5">
    <source>
        <dbReference type="Proteomes" id="UP000664578"/>
    </source>
</evidence>
<accession>A0A8I1MF01</accession>
<evidence type="ECO:0000256" key="2">
    <source>
        <dbReference type="ARBA" id="ARBA00022679"/>
    </source>
</evidence>
<dbReference type="InterPro" id="IPR033904">
    <property type="entry name" value="Trans_IPPS_HH"/>
</dbReference>
<keyword evidence="3" id="KW-0125">Carotenoid biosynthesis</keyword>
<dbReference type="RefSeq" id="WP_206782328.1">
    <property type="nucleotide sequence ID" value="NZ_JAEMWV010000002.1"/>
</dbReference>
<dbReference type="Proteomes" id="UP000664578">
    <property type="component" value="Unassembled WGS sequence"/>
</dbReference>
<dbReference type="Gene3D" id="1.10.600.10">
    <property type="entry name" value="Farnesyl Diphosphate Synthase"/>
    <property type="match status" value="1"/>
</dbReference>
<dbReference type="AlphaFoldDB" id="A0A8I1MF01"/>
<dbReference type="GO" id="GO:0004311">
    <property type="term" value="F:geranylgeranyl diphosphate synthase activity"/>
    <property type="evidence" value="ECO:0007669"/>
    <property type="project" value="InterPro"/>
</dbReference>
<reference evidence="4" key="1">
    <citation type="submission" date="2020-12" db="EMBL/GenBank/DDBJ databases">
        <title>PHA producing bacteria isolated from mangrove.</title>
        <authorList>
            <person name="Zheng W."/>
            <person name="Yu S."/>
            <person name="Huang Y."/>
        </authorList>
    </citation>
    <scope>NUCLEOTIDE SEQUENCE</scope>
    <source>
        <strain evidence="4">GN22-4</strain>
    </source>
</reference>
<sequence length="278" mass="32282">MSLLLTEAYKQCETIIAANSKTFYKAFSMLPSKQKNAVWAVYAFCRQVDDIVDEGSNPKVELQHFKAEFSRFKNGEVLDTAMWIALRDVFDQYEMNEKAFDDMIIGQEMDLVKHEYETLKEVKLYSYHVASTVGLMLLPILAPKTHRELEADAISLGIAMQITNILRDIGEDLERKRVYLPKDLMNEKGYTIEMLYNQEINPAFISIWEDLAIEAERFYEEGLQSLHKYPISSRLPLKGAAHLYRAILEKIRKEEYRVFTEKHYVTSLQKQAILTSIS</sequence>
<dbReference type="SMR" id="A0A8I1MF01"/>
<dbReference type="PROSITE" id="PS01045">
    <property type="entry name" value="SQUALEN_PHYTOEN_SYN_2"/>
    <property type="match status" value="1"/>
</dbReference>
<keyword evidence="2" id="KW-0808">Transferase</keyword>
<dbReference type="PANTHER" id="PTHR31480">
    <property type="entry name" value="BIFUNCTIONAL LYCOPENE CYCLASE/PHYTOENE SYNTHASE"/>
    <property type="match status" value="1"/>
</dbReference>
<dbReference type="GO" id="GO:0051996">
    <property type="term" value="F:squalene synthase [NAD(P)H] activity"/>
    <property type="evidence" value="ECO:0007669"/>
    <property type="project" value="InterPro"/>
</dbReference>
<evidence type="ECO:0000256" key="3">
    <source>
        <dbReference type="ARBA" id="ARBA00022746"/>
    </source>
</evidence>
<dbReference type="SFLD" id="SFLDG01212">
    <property type="entry name" value="Phytoene_synthase_like"/>
    <property type="match status" value="1"/>
</dbReference>
<organism evidence="4 5">
    <name type="scientific">Priestia flexa</name>
    <dbReference type="NCBI Taxonomy" id="86664"/>
    <lineage>
        <taxon>Bacteria</taxon>
        <taxon>Bacillati</taxon>
        <taxon>Bacillota</taxon>
        <taxon>Bacilli</taxon>
        <taxon>Bacillales</taxon>
        <taxon>Bacillaceae</taxon>
        <taxon>Priestia</taxon>
    </lineage>
</organism>
<dbReference type="InterPro" id="IPR002060">
    <property type="entry name" value="Squ/phyt_synthse"/>
</dbReference>
<dbReference type="GO" id="GO:0016117">
    <property type="term" value="P:carotenoid biosynthetic process"/>
    <property type="evidence" value="ECO:0007669"/>
    <property type="project" value="UniProtKB-KW"/>
</dbReference>
<dbReference type="EMBL" id="JAEMWV010000002">
    <property type="protein sequence ID" value="MBN8251200.1"/>
    <property type="molecule type" value="Genomic_DNA"/>
</dbReference>
<evidence type="ECO:0000313" key="4">
    <source>
        <dbReference type="EMBL" id="MBN8251200.1"/>
    </source>
</evidence>
<dbReference type="InterPro" id="IPR008949">
    <property type="entry name" value="Isoprenoid_synthase_dom_sf"/>
</dbReference>
<comment type="pathway">
    <text evidence="1">Carotenoid biosynthesis.</text>
</comment>